<reference evidence="1" key="2">
    <citation type="submission" date="2006-05" db="EMBL/GenBank/DDBJ databases">
        <title>Sequencing of the draft genome and assembly of Desulfuromonas acetoxidans DSM 684.</title>
        <authorList>
            <consortium name="US DOE Joint Genome Institute (JGI-PGF)"/>
            <person name="Copeland A."/>
            <person name="Lucas S."/>
            <person name="Lapidus A."/>
            <person name="Barry K."/>
            <person name="Detter J.C."/>
            <person name="Glavina del Rio T."/>
            <person name="Hammon N."/>
            <person name="Israni S."/>
            <person name="Dalin E."/>
            <person name="Tice H."/>
            <person name="Bruce D."/>
            <person name="Pitluck S."/>
            <person name="Richardson P."/>
        </authorList>
    </citation>
    <scope>NUCLEOTIDE SEQUENCE [LARGE SCALE GENOMIC DNA]</scope>
    <source>
        <strain evidence="1">DSM 684</strain>
    </source>
</reference>
<protein>
    <submittedName>
        <fullName evidence="1">Uncharacterized protein</fullName>
    </submittedName>
</protein>
<proteinExistence type="predicted"/>
<evidence type="ECO:0000313" key="2">
    <source>
        <dbReference type="Proteomes" id="UP000005695"/>
    </source>
</evidence>
<gene>
    <name evidence="1" type="ORF">Dace_2242</name>
</gene>
<reference evidence="1" key="1">
    <citation type="submission" date="2006-05" db="EMBL/GenBank/DDBJ databases">
        <title>Annotation of the draft genome assembly of Desulfuromonas acetoxidans DSM 684.</title>
        <authorList>
            <consortium name="US DOE Joint Genome Institute (JGI-ORNL)"/>
            <person name="Larimer F."/>
            <person name="Land M."/>
            <person name="Hauser L."/>
        </authorList>
    </citation>
    <scope>NUCLEOTIDE SEQUENCE [LARGE SCALE GENOMIC DNA]</scope>
    <source>
        <strain evidence="1">DSM 684</strain>
    </source>
</reference>
<dbReference type="AlphaFoldDB" id="Q1K0J9"/>
<name>Q1K0J9_DESA6</name>
<accession>Q1K0J9</accession>
<organism evidence="1 2">
    <name type="scientific">Desulfuromonas acetoxidans (strain DSM 684 / 11070)</name>
    <dbReference type="NCBI Taxonomy" id="281689"/>
    <lineage>
        <taxon>Bacteria</taxon>
        <taxon>Pseudomonadati</taxon>
        <taxon>Thermodesulfobacteriota</taxon>
        <taxon>Desulfuromonadia</taxon>
        <taxon>Desulfuromonadales</taxon>
        <taxon>Desulfuromonadaceae</taxon>
        <taxon>Desulfuromonas</taxon>
    </lineage>
</organism>
<evidence type="ECO:0000313" key="1">
    <source>
        <dbReference type="EMBL" id="EAT15942.1"/>
    </source>
</evidence>
<keyword evidence="2" id="KW-1185">Reference proteome</keyword>
<dbReference type="EMBL" id="AAEW02000007">
    <property type="protein sequence ID" value="EAT15942.1"/>
    <property type="molecule type" value="Genomic_DNA"/>
</dbReference>
<dbReference type="Proteomes" id="UP000005695">
    <property type="component" value="Unassembled WGS sequence"/>
</dbReference>
<comment type="caution">
    <text evidence="1">The sequence shown here is derived from an EMBL/GenBank/DDBJ whole genome shotgun (WGS) entry which is preliminary data.</text>
</comment>
<dbReference type="OrthoDB" id="5524141at2"/>
<sequence length="322" mass="35221">MGRTVAFQKCLCVAIVIIAAVLLMVPQVGYADDFDRYIMPLSNPVYNAEARNKTMIRPIYLYQNLPEKVQTSVGKVPLDGHVQGVALAATIALSERFSIVAVKDGYLDCEPDETLSSHSGWADLAAGLQYSLIYNPADQLIVSARAVYELPSGDDEIYQGNGDGAITPSLIVLKGFDRLQFSGTLGVVLPLDTDEENTLLYDSWHLSYAVTDWFFPLVEFNHFYVLESGDREIPESGLGAIGTGDEDDLVAGIAEFNGCDLINLGGSNSDENRNFATLAVGARFRLTDWLDVGAAYEFAVTDESKGMLEDRYLFDMVISVPL</sequence>
<dbReference type="RefSeq" id="WP_005999742.1">
    <property type="nucleotide sequence ID" value="NZ_AAEW02000007.1"/>
</dbReference>